<keyword evidence="3" id="KW-0157">Chromophore</keyword>
<dbReference type="Pfam" id="PF13426">
    <property type="entry name" value="PAS_9"/>
    <property type="match status" value="1"/>
</dbReference>
<dbReference type="Proteomes" id="UP000446786">
    <property type="component" value="Unassembled WGS sequence"/>
</dbReference>
<dbReference type="SUPFAM" id="SSF46894">
    <property type="entry name" value="C-terminal effector domain of the bipartite response regulators"/>
    <property type="match status" value="1"/>
</dbReference>
<dbReference type="CDD" id="cd06170">
    <property type="entry name" value="LuxR_C_like"/>
    <property type="match status" value="1"/>
</dbReference>
<evidence type="ECO:0000313" key="7">
    <source>
        <dbReference type="Proteomes" id="UP000446786"/>
    </source>
</evidence>
<dbReference type="SMART" id="SM00086">
    <property type="entry name" value="PAC"/>
    <property type="match status" value="1"/>
</dbReference>
<dbReference type="CDD" id="cd00130">
    <property type="entry name" value="PAS"/>
    <property type="match status" value="1"/>
</dbReference>
<proteinExistence type="predicted"/>
<dbReference type="Gene3D" id="1.10.10.10">
    <property type="entry name" value="Winged helix-like DNA-binding domain superfamily/Winged helix DNA-binding domain"/>
    <property type="match status" value="1"/>
</dbReference>
<dbReference type="Gene3D" id="3.30.450.20">
    <property type="entry name" value="PAS domain"/>
    <property type="match status" value="1"/>
</dbReference>
<gene>
    <name evidence="6" type="ORF">GRI94_09745</name>
</gene>
<evidence type="ECO:0000259" key="4">
    <source>
        <dbReference type="PROSITE" id="PS50043"/>
    </source>
</evidence>
<evidence type="ECO:0000256" key="3">
    <source>
        <dbReference type="ARBA" id="ARBA00022991"/>
    </source>
</evidence>
<dbReference type="GO" id="GO:0006355">
    <property type="term" value="P:regulation of DNA-templated transcription"/>
    <property type="evidence" value="ECO:0007669"/>
    <property type="project" value="InterPro"/>
</dbReference>
<protein>
    <submittedName>
        <fullName evidence="6">PAS domain-containing protein</fullName>
    </submittedName>
</protein>
<keyword evidence="2" id="KW-0288">FMN</keyword>
<dbReference type="InterPro" id="IPR000014">
    <property type="entry name" value="PAS"/>
</dbReference>
<dbReference type="PROSITE" id="PS50112">
    <property type="entry name" value="PAS"/>
    <property type="match status" value="1"/>
</dbReference>
<dbReference type="EMBL" id="WTYE01000001">
    <property type="protein sequence ID" value="MXP32102.1"/>
    <property type="molecule type" value="Genomic_DNA"/>
</dbReference>
<keyword evidence="1" id="KW-0285">Flavoprotein</keyword>
<dbReference type="PROSITE" id="PS50043">
    <property type="entry name" value="HTH_LUXR_2"/>
    <property type="match status" value="1"/>
</dbReference>
<dbReference type="InterPro" id="IPR016032">
    <property type="entry name" value="Sig_transdc_resp-reg_C-effctor"/>
</dbReference>
<dbReference type="InterPro" id="IPR035965">
    <property type="entry name" value="PAS-like_dom_sf"/>
</dbReference>
<dbReference type="InterPro" id="IPR001610">
    <property type="entry name" value="PAC"/>
</dbReference>
<feature type="domain" description="PAS" evidence="5">
    <location>
        <begin position="28"/>
        <end position="53"/>
    </location>
</feature>
<organism evidence="6 7">
    <name type="scientific">Parerythrobacter jejuensis</name>
    <dbReference type="NCBI Taxonomy" id="795812"/>
    <lineage>
        <taxon>Bacteria</taxon>
        <taxon>Pseudomonadati</taxon>
        <taxon>Pseudomonadota</taxon>
        <taxon>Alphaproteobacteria</taxon>
        <taxon>Sphingomonadales</taxon>
        <taxon>Erythrobacteraceae</taxon>
        <taxon>Parerythrobacter</taxon>
    </lineage>
</organism>
<dbReference type="SUPFAM" id="SSF55785">
    <property type="entry name" value="PYP-like sensor domain (PAS domain)"/>
    <property type="match status" value="1"/>
</dbReference>
<dbReference type="GO" id="GO:0003677">
    <property type="term" value="F:DNA binding"/>
    <property type="evidence" value="ECO:0007669"/>
    <property type="project" value="InterPro"/>
</dbReference>
<evidence type="ECO:0000256" key="1">
    <source>
        <dbReference type="ARBA" id="ARBA00022630"/>
    </source>
</evidence>
<dbReference type="PRINTS" id="PR00038">
    <property type="entry name" value="HTHLUXR"/>
</dbReference>
<dbReference type="InterPro" id="IPR000792">
    <property type="entry name" value="Tscrpt_reg_LuxR_C"/>
</dbReference>
<evidence type="ECO:0000259" key="5">
    <source>
        <dbReference type="PROSITE" id="PS50112"/>
    </source>
</evidence>
<evidence type="ECO:0000313" key="6">
    <source>
        <dbReference type="EMBL" id="MXP32102.1"/>
    </source>
</evidence>
<feature type="domain" description="HTH luxR-type" evidence="4">
    <location>
        <begin position="135"/>
        <end position="200"/>
    </location>
</feature>
<reference evidence="6 7" key="1">
    <citation type="submission" date="2019-12" db="EMBL/GenBank/DDBJ databases">
        <title>Genomic-based taxomic classification of the family Erythrobacteraceae.</title>
        <authorList>
            <person name="Xu L."/>
        </authorList>
    </citation>
    <scope>NUCLEOTIDE SEQUENCE [LARGE SCALE GENOMIC DNA]</scope>
    <source>
        <strain evidence="6 7">JCM 16677</strain>
    </source>
</reference>
<dbReference type="NCBIfam" id="TIGR00229">
    <property type="entry name" value="sensory_box"/>
    <property type="match status" value="1"/>
</dbReference>
<sequence>MPQPDQWVLDLIEASPIASVVSDPRLPDNPLVAINKAFADLTGYEESECVGRNCRFLSGSGTEPWLTEKIREGVREHKPVLVEILNYKKDGSPFRNAVLVAPIYDDTDELLYFLGSQVEVDDDQPNMGMARRERAAEMLKTLSPRQLQVTTLVASGLRNKQVAAELGLSEKTVKMHRGLVMEKLGLRTSADLVRIAVEAGI</sequence>
<keyword evidence="7" id="KW-1185">Reference proteome</keyword>
<name>A0A845AMS6_9SPHN</name>
<dbReference type="AlphaFoldDB" id="A0A845AMS6"/>
<dbReference type="PANTHER" id="PTHR47429">
    <property type="entry name" value="PROTEIN TWIN LOV 1"/>
    <property type="match status" value="1"/>
</dbReference>
<evidence type="ECO:0000256" key="2">
    <source>
        <dbReference type="ARBA" id="ARBA00022643"/>
    </source>
</evidence>
<dbReference type="SMART" id="SM00421">
    <property type="entry name" value="HTH_LUXR"/>
    <property type="match status" value="1"/>
</dbReference>
<accession>A0A845AMS6</accession>
<dbReference type="Pfam" id="PF00196">
    <property type="entry name" value="GerE"/>
    <property type="match status" value="1"/>
</dbReference>
<dbReference type="OrthoDB" id="7991996at2"/>
<comment type="caution">
    <text evidence="6">The sequence shown here is derived from an EMBL/GenBank/DDBJ whole genome shotgun (WGS) entry which is preliminary data.</text>
</comment>
<dbReference type="InterPro" id="IPR036388">
    <property type="entry name" value="WH-like_DNA-bd_sf"/>
</dbReference>
<dbReference type="PANTHER" id="PTHR47429:SF2">
    <property type="entry name" value="PROTEIN TWIN LOV 1"/>
    <property type="match status" value="1"/>
</dbReference>